<dbReference type="PROSITE" id="PS00422">
    <property type="entry name" value="GRANINS_1"/>
    <property type="match status" value="1"/>
</dbReference>
<dbReference type="Proteomes" id="UP000823858">
    <property type="component" value="Unassembled WGS sequence"/>
</dbReference>
<dbReference type="GO" id="GO:0046983">
    <property type="term" value="F:protein dimerization activity"/>
    <property type="evidence" value="ECO:0007669"/>
    <property type="project" value="InterPro"/>
</dbReference>
<dbReference type="EC" id="2.7.13.3" evidence="2"/>
<dbReference type="InterPro" id="IPR036259">
    <property type="entry name" value="MFS_trans_sf"/>
</dbReference>
<comment type="caution">
    <text evidence="11">The sequence shown here is derived from an EMBL/GenBank/DDBJ whole genome shotgun (WGS) entry which is preliminary data.</text>
</comment>
<dbReference type="InterPro" id="IPR018054">
    <property type="entry name" value="Chromogranin_CS"/>
</dbReference>
<dbReference type="GO" id="GO:0005524">
    <property type="term" value="F:ATP binding"/>
    <property type="evidence" value="ECO:0007669"/>
    <property type="project" value="UniProtKB-KW"/>
</dbReference>
<feature type="transmembrane region" description="Helical" evidence="9">
    <location>
        <begin position="153"/>
        <end position="173"/>
    </location>
</feature>
<evidence type="ECO:0000256" key="4">
    <source>
        <dbReference type="ARBA" id="ARBA00022679"/>
    </source>
</evidence>
<protein>
    <recommendedName>
        <fullName evidence="2">histidine kinase</fullName>
        <ecNumber evidence="2">2.7.13.3</ecNumber>
    </recommendedName>
</protein>
<keyword evidence="7" id="KW-0067">ATP-binding</keyword>
<evidence type="ECO:0000256" key="6">
    <source>
        <dbReference type="ARBA" id="ARBA00022777"/>
    </source>
</evidence>
<keyword evidence="8" id="KW-0902">Two-component regulatory system</keyword>
<gene>
    <name evidence="11" type="ORF">H9751_05400</name>
</gene>
<evidence type="ECO:0000259" key="10">
    <source>
        <dbReference type="Pfam" id="PF07730"/>
    </source>
</evidence>
<evidence type="ECO:0000256" key="1">
    <source>
        <dbReference type="ARBA" id="ARBA00000085"/>
    </source>
</evidence>
<accession>A0A9D2QF95</accession>
<dbReference type="SUPFAM" id="SSF103473">
    <property type="entry name" value="MFS general substrate transporter"/>
    <property type="match status" value="1"/>
</dbReference>
<keyword evidence="3" id="KW-0597">Phosphoprotein</keyword>
<feature type="transmembrane region" description="Helical" evidence="9">
    <location>
        <begin position="47"/>
        <end position="74"/>
    </location>
</feature>
<dbReference type="GO" id="GO:0016020">
    <property type="term" value="C:membrane"/>
    <property type="evidence" value="ECO:0007669"/>
    <property type="project" value="InterPro"/>
</dbReference>
<dbReference type="AlphaFoldDB" id="A0A9D2QF95"/>
<dbReference type="InterPro" id="IPR011712">
    <property type="entry name" value="Sig_transdc_His_kin_sub3_dim/P"/>
</dbReference>
<evidence type="ECO:0000256" key="9">
    <source>
        <dbReference type="SAM" id="Phobius"/>
    </source>
</evidence>
<keyword evidence="5" id="KW-0547">Nucleotide-binding</keyword>
<reference evidence="11" key="2">
    <citation type="submission" date="2021-04" db="EMBL/GenBank/DDBJ databases">
        <authorList>
            <person name="Gilroy R."/>
        </authorList>
    </citation>
    <scope>NUCLEOTIDE SEQUENCE</scope>
    <source>
        <strain evidence="11">ChiHjej13B12-4958</strain>
    </source>
</reference>
<feature type="transmembrane region" description="Helical" evidence="9">
    <location>
        <begin position="127"/>
        <end position="147"/>
    </location>
</feature>
<proteinExistence type="predicted"/>
<evidence type="ECO:0000256" key="2">
    <source>
        <dbReference type="ARBA" id="ARBA00012438"/>
    </source>
</evidence>
<feature type="transmembrane region" description="Helical" evidence="9">
    <location>
        <begin position="24"/>
        <end position="40"/>
    </location>
</feature>
<reference evidence="11" key="1">
    <citation type="journal article" date="2021" name="PeerJ">
        <title>Extensive microbial diversity within the chicken gut microbiome revealed by metagenomics and culture.</title>
        <authorList>
            <person name="Gilroy R."/>
            <person name="Ravi A."/>
            <person name="Getino M."/>
            <person name="Pursley I."/>
            <person name="Horton D.L."/>
            <person name="Alikhan N.F."/>
            <person name="Baker D."/>
            <person name="Gharbi K."/>
            <person name="Hall N."/>
            <person name="Watson M."/>
            <person name="Adriaenssens E.M."/>
            <person name="Foster-Nyarko E."/>
            <person name="Jarju S."/>
            <person name="Secka A."/>
            <person name="Antonio M."/>
            <person name="Oren A."/>
            <person name="Chaudhuri R.R."/>
            <person name="La Ragione R."/>
            <person name="Hildebrand F."/>
            <person name="Pallen M.J."/>
        </authorList>
    </citation>
    <scope>NUCLEOTIDE SEQUENCE</scope>
    <source>
        <strain evidence="11">ChiHjej13B12-4958</strain>
    </source>
</reference>
<keyword evidence="9" id="KW-1133">Transmembrane helix</keyword>
<keyword evidence="9" id="KW-0472">Membrane</keyword>
<dbReference type="PANTHER" id="PTHR24421">
    <property type="entry name" value="NITRATE/NITRITE SENSOR PROTEIN NARX-RELATED"/>
    <property type="match status" value="1"/>
</dbReference>
<evidence type="ECO:0000256" key="7">
    <source>
        <dbReference type="ARBA" id="ARBA00022840"/>
    </source>
</evidence>
<organism evidence="11 12">
    <name type="scientific">Candidatus Corynebacterium faecigallinarum</name>
    <dbReference type="NCBI Taxonomy" id="2838528"/>
    <lineage>
        <taxon>Bacteria</taxon>
        <taxon>Bacillati</taxon>
        <taxon>Actinomycetota</taxon>
        <taxon>Actinomycetes</taxon>
        <taxon>Mycobacteriales</taxon>
        <taxon>Corynebacteriaceae</taxon>
        <taxon>Corynebacterium</taxon>
    </lineage>
</organism>
<dbReference type="InterPro" id="IPR050482">
    <property type="entry name" value="Sensor_HK_TwoCompSys"/>
</dbReference>
<evidence type="ECO:0000313" key="11">
    <source>
        <dbReference type="EMBL" id="HJC84967.1"/>
    </source>
</evidence>
<keyword evidence="9" id="KW-0812">Transmembrane</keyword>
<dbReference type="PANTHER" id="PTHR24421:SF10">
    <property type="entry name" value="NITRATE_NITRITE SENSOR PROTEIN NARQ"/>
    <property type="match status" value="1"/>
</dbReference>
<name>A0A9D2QF95_9CORY</name>
<keyword evidence="6" id="KW-0418">Kinase</keyword>
<dbReference type="InterPro" id="IPR036890">
    <property type="entry name" value="HATPase_C_sf"/>
</dbReference>
<dbReference type="EMBL" id="DWVP01000013">
    <property type="protein sequence ID" value="HJC84967.1"/>
    <property type="molecule type" value="Genomic_DNA"/>
</dbReference>
<feature type="domain" description="Signal transduction histidine kinase subgroup 3 dimerisation and phosphoacceptor" evidence="10">
    <location>
        <begin position="208"/>
        <end position="268"/>
    </location>
</feature>
<evidence type="ECO:0000313" key="12">
    <source>
        <dbReference type="Proteomes" id="UP000823858"/>
    </source>
</evidence>
<dbReference type="Gene3D" id="1.20.5.1930">
    <property type="match status" value="1"/>
</dbReference>
<dbReference type="GO" id="GO:0000155">
    <property type="term" value="F:phosphorelay sensor kinase activity"/>
    <property type="evidence" value="ECO:0007669"/>
    <property type="project" value="InterPro"/>
</dbReference>
<feature type="transmembrane region" description="Helical" evidence="9">
    <location>
        <begin position="80"/>
        <end position="106"/>
    </location>
</feature>
<comment type="catalytic activity">
    <reaction evidence="1">
        <text>ATP + protein L-histidine = ADP + protein N-phospho-L-histidine.</text>
        <dbReference type="EC" id="2.7.13.3"/>
    </reaction>
</comment>
<evidence type="ECO:0000256" key="8">
    <source>
        <dbReference type="ARBA" id="ARBA00023012"/>
    </source>
</evidence>
<evidence type="ECO:0000256" key="5">
    <source>
        <dbReference type="ARBA" id="ARBA00022741"/>
    </source>
</evidence>
<evidence type="ECO:0000256" key="3">
    <source>
        <dbReference type="ARBA" id="ARBA00022553"/>
    </source>
</evidence>
<sequence length="430" mass="45106">MKPATTSTPVPRITGKITGRDTRAAAIYVVAALVLFLAGIEDEPLLGLLVIGGPLWSGWGSLVLMLTGAAFTVFRTSRPWLLLVVVVPVALAEVLWGTQTSAYVLMVEALWAPVARGSRRLARATTIVGLVVAVMLGAVFFAAAVTAMPWTTAVVFAVMIIVVVIFTPLAWAWEVRHHRLAQETAENLAAKEHELAGERAAREVEADRLRIAHDLHDVVAGHLSAVSLHTSLAADLDDEVARERSLETARGSAEAALRDLRSVIDMLAHAVTGGGSAQTTLSWEILRRRLGEDATVTIADDVDSVPAGVRTTMLHIAAEAVTNANRHGQNPRTLQVMVQDGELVMVCVNALATTPADADQQSVRHSAAAAAPAAPTLGLCTMTNRAAAVGGTVQAGPTPGKTEAGTGAKAWAVTARLPLVPLPPTVKDGA</sequence>
<keyword evidence="4" id="KW-0808">Transferase</keyword>
<dbReference type="Pfam" id="PF07730">
    <property type="entry name" value="HisKA_3"/>
    <property type="match status" value="1"/>
</dbReference>
<dbReference type="Gene3D" id="3.30.565.10">
    <property type="entry name" value="Histidine kinase-like ATPase, C-terminal domain"/>
    <property type="match status" value="1"/>
</dbReference>